<gene>
    <name evidence="1" type="ORF">Hokovirus_1_179</name>
</gene>
<accession>A0A1V0SF02</accession>
<reference evidence="1" key="1">
    <citation type="journal article" date="2017" name="Science">
        <title>Giant viruses with an expanded complement of translation system components.</title>
        <authorList>
            <person name="Schulz F."/>
            <person name="Yutin N."/>
            <person name="Ivanova N.N."/>
            <person name="Ortega D.R."/>
            <person name="Lee T.K."/>
            <person name="Vierheilig J."/>
            <person name="Daims H."/>
            <person name="Horn M."/>
            <person name="Wagner M."/>
            <person name="Jensen G.J."/>
            <person name="Kyrpides N.C."/>
            <person name="Koonin E.V."/>
            <person name="Woyke T."/>
        </authorList>
    </citation>
    <scope>NUCLEOTIDE SEQUENCE</scope>
    <source>
        <strain evidence="1">HKV1</strain>
    </source>
</reference>
<protein>
    <submittedName>
        <fullName evidence="1">Uncharacterized protein</fullName>
    </submittedName>
</protein>
<sequence length="105" mass="12557">MDTFPDIINRSYCTEKIEEHQNILLKKTRELFTQVIRDTINDYQKIISLQFDNKLSKKNRIIIMNELLKRFGEISVTTITNIDIVINYSSNIEEYDMVKRITIRI</sequence>
<evidence type="ECO:0000313" key="1">
    <source>
        <dbReference type="EMBL" id="ARF10300.1"/>
    </source>
</evidence>
<organism evidence="1">
    <name type="scientific">Hokovirus HKV1</name>
    <dbReference type="NCBI Taxonomy" id="1977638"/>
    <lineage>
        <taxon>Viruses</taxon>
        <taxon>Varidnaviria</taxon>
        <taxon>Bamfordvirae</taxon>
        <taxon>Nucleocytoviricota</taxon>
        <taxon>Megaviricetes</taxon>
        <taxon>Imitervirales</taxon>
        <taxon>Mimiviridae</taxon>
        <taxon>Klosneuvirinae</taxon>
        <taxon>Hokovirus</taxon>
    </lineage>
</organism>
<name>A0A1V0SF02_9VIRU</name>
<proteinExistence type="predicted"/>
<dbReference type="EMBL" id="KY684103">
    <property type="protein sequence ID" value="ARF10300.1"/>
    <property type="molecule type" value="Genomic_DNA"/>
</dbReference>